<dbReference type="Proteomes" id="UP000199013">
    <property type="component" value="Unassembled WGS sequence"/>
</dbReference>
<dbReference type="AlphaFoldDB" id="A0A1C3NV50"/>
<protein>
    <submittedName>
        <fullName evidence="1">Uncharacterized protein</fullName>
    </submittedName>
</protein>
<dbReference type="EMBL" id="FLUV01000507">
    <property type="protein sequence ID" value="SBW19310.1"/>
    <property type="molecule type" value="Genomic_DNA"/>
</dbReference>
<keyword evidence="2" id="KW-1185">Reference proteome</keyword>
<evidence type="ECO:0000313" key="2">
    <source>
        <dbReference type="Proteomes" id="UP000199013"/>
    </source>
</evidence>
<organism evidence="1 2">
    <name type="scientific">Candidatus Protofrankia californiensis</name>
    <dbReference type="NCBI Taxonomy" id="1839754"/>
    <lineage>
        <taxon>Bacteria</taxon>
        <taxon>Bacillati</taxon>
        <taxon>Actinomycetota</taxon>
        <taxon>Actinomycetes</taxon>
        <taxon>Frankiales</taxon>
        <taxon>Frankiaceae</taxon>
        <taxon>Protofrankia</taxon>
    </lineage>
</organism>
<evidence type="ECO:0000313" key="1">
    <source>
        <dbReference type="EMBL" id="SBW19310.1"/>
    </source>
</evidence>
<gene>
    <name evidence="1" type="ORF">FDG2_1205</name>
</gene>
<sequence length="187" mass="18304">MKGEIRLGVSRGSGDYTGSMRYRMGAIAASCGLAVLLLGACSASVGTDGATGSVSPSGLPTSLPTGLPTALPSISVSLPGGGEVATGSDALKAANIPADFPIPPGVKVETGTSRNNESTVTLTGVSDSAVAAFYRTALPAAGYTITSDNQISGLVASLGFEGHGLTGTIGAAGIGTTNGAILTFRRK</sequence>
<reference evidence="2" key="1">
    <citation type="submission" date="2016-02" db="EMBL/GenBank/DDBJ databases">
        <authorList>
            <person name="Wibberg D."/>
        </authorList>
    </citation>
    <scope>NUCLEOTIDE SEQUENCE [LARGE SCALE GENOMIC DNA]</scope>
</reference>
<name>A0A1C3NV50_9ACTN</name>
<proteinExistence type="predicted"/>
<accession>A0A1C3NV50</accession>